<dbReference type="Pfam" id="PF07714">
    <property type="entry name" value="PK_Tyr_Ser-Thr"/>
    <property type="match status" value="2"/>
</dbReference>
<dbReference type="OrthoDB" id="1741851at2759"/>
<dbReference type="Gene3D" id="1.10.510.10">
    <property type="entry name" value="Transferase(Phosphotransferase) domain 1"/>
    <property type="match status" value="1"/>
</dbReference>
<dbReference type="PANTHER" id="PTHR27002:SF1110">
    <property type="entry name" value="RECEPTOR-LIKE SERINE_THREONINE-PROTEIN KINASE"/>
    <property type="match status" value="1"/>
</dbReference>
<accession>A0A5N6RA23</accession>
<dbReference type="Pfam" id="PF02458">
    <property type="entry name" value="Transferase"/>
    <property type="match status" value="1"/>
</dbReference>
<gene>
    <name evidence="8" type="ORF">FH972_014520</name>
</gene>
<dbReference type="InterPro" id="IPR011009">
    <property type="entry name" value="Kinase-like_dom_sf"/>
</dbReference>
<dbReference type="GO" id="GO:0004674">
    <property type="term" value="F:protein serine/threonine kinase activity"/>
    <property type="evidence" value="ECO:0007669"/>
    <property type="project" value="UniProtKB-KW"/>
</dbReference>
<dbReference type="Gene3D" id="3.30.200.20">
    <property type="entry name" value="Phosphorylase Kinase, domain 1"/>
    <property type="match status" value="1"/>
</dbReference>
<dbReference type="PROSITE" id="PS00107">
    <property type="entry name" value="PROTEIN_KINASE_ATP"/>
    <property type="match status" value="1"/>
</dbReference>
<evidence type="ECO:0000256" key="3">
    <source>
        <dbReference type="ARBA" id="ARBA00022741"/>
    </source>
</evidence>
<dbReference type="GO" id="GO:0005886">
    <property type="term" value="C:plasma membrane"/>
    <property type="evidence" value="ECO:0007669"/>
    <property type="project" value="TreeGrafter"/>
</dbReference>
<proteinExistence type="predicted"/>
<evidence type="ECO:0000256" key="2">
    <source>
        <dbReference type="ARBA" id="ARBA00022679"/>
    </source>
</evidence>
<keyword evidence="9" id="KW-1185">Reference proteome</keyword>
<dbReference type="PANTHER" id="PTHR27002">
    <property type="entry name" value="RECEPTOR-LIKE SERINE/THREONINE-PROTEIN KINASE SD1-8"/>
    <property type="match status" value="1"/>
</dbReference>
<dbReference type="InterPro" id="IPR000719">
    <property type="entry name" value="Prot_kinase_dom"/>
</dbReference>
<name>A0A5N6RA23_9ROSI</name>
<dbReference type="Gene3D" id="3.30.559.10">
    <property type="entry name" value="Chloramphenicol acetyltransferase-like domain"/>
    <property type="match status" value="1"/>
</dbReference>
<evidence type="ECO:0000256" key="6">
    <source>
        <dbReference type="PROSITE-ProRule" id="PRU10141"/>
    </source>
</evidence>
<evidence type="ECO:0000256" key="4">
    <source>
        <dbReference type="ARBA" id="ARBA00022777"/>
    </source>
</evidence>
<dbReference type="PROSITE" id="PS50011">
    <property type="entry name" value="PROTEIN_KINASE_DOM"/>
    <property type="match status" value="1"/>
</dbReference>
<protein>
    <recommendedName>
        <fullName evidence="7">Protein kinase domain-containing protein</fullName>
    </recommendedName>
</protein>
<dbReference type="GO" id="GO:0005524">
    <property type="term" value="F:ATP binding"/>
    <property type="evidence" value="ECO:0007669"/>
    <property type="project" value="UniProtKB-UniRule"/>
</dbReference>
<dbReference type="FunFam" id="3.30.200.20:FF:001238">
    <property type="entry name" value="Os08g0179000 protein"/>
    <property type="match status" value="1"/>
</dbReference>
<keyword evidence="4" id="KW-0418">Kinase</keyword>
<dbReference type="EMBL" id="CM017326">
    <property type="protein sequence ID" value="KAE8075833.1"/>
    <property type="molecule type" value="Genomic_DNA"/>
</dbReference>
<evidence type="ECO:0000259" key="7">
    <source>
        <dbReference type="PROSITE" id="PS50011"/>
    </source>
</evidence>
<keyword evidence="5 6" id="KW-0067">ATP-binding</keyword>
<keyword evidence="1" id="KW-0723">Serine/threonine-protein kinase</keyword>
<dbReference type="Proteomes" id="UP000327013">
    <property type="component" value="Chromosome 6"/>
</dbReference>
<dbReference type="InterPro" id="IPR023213">
    <property type="entry name" value="CAT-like_dom_sf"/>
</dbReference>
<keyword evidence="2" id="KW-0808">Transferase</keyword>
<evidence type="ECO:0000313" key="8">
    <source>
        <dbReference type="EMBL" id="KAE8075833.1"/>
    </source>
</evidence>
<keyword evidence="3 6" id="KW-0547">Nucleotide-binding</keyword>
<evidence type="ECO:0000256" key="1">
    <source>
        <dbReference type="ARBA" id="ARBA00022527"/>
    </source>
</evidence>
<evidence type="ECO:0000313" key="9">
    <source>
        <dbReference type="Proteomes" id="UP000327013"/>
    </source>
</evidence>
<feature type="domain" description="Protein kinase" evidence="7">
    <location>
        <begin position="158"/>
        <end position="429"/>
    </location>
</feature>
<sequence length="429" mass="48282">MAMLSFSLFKESIEAVKVIGNKVRQSETEALRGAETWLLDWKEKSETGTLVTVAGSPRLGVYETDFGWGRPKKSEVVHIDVTGAISLADCSDEEGGIEVGLALESRKSDERNLVLHKLDNKRHLKDLMSTSKFREEDEKGIDILHFHLEEIVVATDGFSNANKIGEGGFGYVYKGIFSRGQEMAIKRLSSGSSQGFQEFKNEVALIANLQHRNIVRLRGYCIEGDEKILLYEYMCKKSLDSFIFGCGYVAPEYTQSGIFSVKSDVYSFGVILLEILCGKRNTKLSMSLIGYAWILWVENKVLDLVDQTLCGICNEDQFVKYINIGLLCVQDDPHDRPTMSNVVTMLGSEAASVPTPKQPTFFRGTGHSNTTNLSTRSLKHTKSSISEIYDEAYNEREKRVGEKKSDESLELHLVLKYDKLYYNSLYLEE</sequence>
<reference evidence="8 9" key="1">
    <citation type="submission" date="2019-06" db="EMBL/GenBank/DDBJ databases">
        <title>A chromosomal-level reference genome of Carpinus fangiana (Coryloideae, Betulaceae).</title>
        <authorList>
            <person name="Yang X."/>
            <person name="Wang Z."/>
            <person name="Zhang L."/>
            <person name="Hao G."/>
            <person name="Liu J."/>
            <person name="Yang Y."/>
        </authorList>
    </citation>
    <scope>NUCLEOTIDE SEQUENCE [LARGE SCALE GENOMIC DNA]</scope>
    <source>
        <strain evidence="8">Cfa_2016G</strain>
        <tissue evidence="8">Leaf</tissue>
    </source>
</reference>
<evidence type="ECO:0000256" key="5">
    <source>
        <dbReference type="ARBA" id="ARBA00022840"/>
    </source>
</evidence>
<dbReference type="InterPro" id="IPR017441">
    <property type="entry name" value="Protein_kinase_ATP_BS"/>
</dbReference>
<dbReference type="SUPFAM" id="SSF56112">
    <property type="entry name" value="Protein kinase-like (PK-like)"/>
    <property type="match status" value="1"/>
</dbReference>
<feature type="binding site" evidence="6">
    <location>
        <position position="186"/>
    </location>
    <ligand>
        <name>ATP</name>
        <dbReference type="ChEBI" id="CHEBI:30616"/>
    </ligand>
</feature>
<organism evidence="8 9">
    <name type="scientific">Carpinus fangiana</name>
    <dbReference type="NCBI Taxonomy" id="176857"/>
    <lineage>
        <taxon>Eukaryota</taxon>
        <taxon>Viridiplantae</taxon>
        <taxon>Streptophyta</taxon>
        <taxon>Embryophyta</taxon>
        <taxon>Tracheophyta</taxon>
        <taxon>Spermatophyta</taxon>
        <taxon>Magnoliopsida</taxon>
        <taxon>eudicotyledons</taxon>
        <taxon>Gunneridae</taxon>
        <taxon>Pentapetalae</taxon>
        <taxon>rosids</taxon>
        <taxon>fabids</taxon>
        <taxon>Fagales</taxon>
        <taxon>Betulaceae</taxon>
        <taxon>Carpinus</taxon>
    </lineage>
</organism>
<dbReference type="AlphaFoldDB" id="A0A5N6RA23"/>
<dbReference type="InterPro" id="IPR001245">
    <property type="entry name" value="Ser-Thr/Tyr_kinase_cat_dom"/>
</dbReference>